<dbReference type="Gene3D" id="3.10.100.10">
    <property type="entry name" value="Mannose-Binding Protein A, subunit A"/>
    <property type="match status" value="1"/>
</dbReference>
<dbReference type="InterPro" id="IPR009030">
    <property type="entry name" value="Growth_fac_rcpt_cys_sf"/>
</dbReference>
<dbReference type="InterPro" id="IPR058912">
    <property type="entry name" value="HTH_animal"/>
</dbReference>
<dbReference type="Pfam" id="PF26215">
    <property type="entry name" value="HTH_animal"/>
    <property type="match status" value="1"/>
</dbReference>
<dbReference type="InterPro" id="IPR016186">
    <property type="entry name" value="C-type_lectin-like/link_sf"/>
</dbReference>
<keyword evidence="2" id="KW-0430">Lectin</keyword>
<dbReference type="Pfam" id="PF00059">
    <property type="entry name" value="Lectin_C"/>
    <property type="match status" value="1"/>
</dbReference>
<dbReference type="InterPro" id="IPR013087">
    <property type="entry name" value="Znf_C2H2_type"/>
</dbReference>
<dbReference type="InterPro" id="IPR001304">
    <property type="entry name" value="C-type_lectin-like"/>
</dbReference>
<gene>
    <name evidence="6" type="ORF">PLOB_00014192</name>
</gene>
<feature type="region of interest" description="Disordered" evidence="4">
    <location>
        <begin position="279"/>
        <end position="319"/>
    </location>
</feature>
<dbReference type="InterPro" id="IPR050111">
    <property type="entry name" value="C-type_lectin/snaclec_domain"/>
</dbReference>
<dbReference type="InterPro" id="IPR049883">
    <property type="entry name" value="NOTCH1_EGF-like"/>
</dbReference>
<evidence type="ECO:0000256" key="3">
    <source>
        <dbReference type="ARBA" id="ARBA00023157"/>
    </source>
</evidence>
<dbReference type="SMART" id="SM00034">
    <property type="entry name" value="CLECT"/>
    <property type="match status" value="1"/>
</dbReference>
<sequence length="473" mass="53034">MKYLEKKKTKLETQVYRKPTNTGLLLHFQSHTDKRYKDSLLQTMMHRAYSLSSTTEAFNAECAKLRSIFSRLDYPMSVIDSAIKKFLFLNSSASKAERNNDDSSTVRISLPFKDQVAANAVRKQLRDLSHKIGPTLQPVFVSKKLGQDLRPKEIKPSIVNKQCVVCHFSCDLCDADYVGYTARHLHQRIAEHKNSAIGRHFLDPVHMDTSTNISSLKYHLNINECKEGLHNCGDVSNCENTHGSFNCICKIDTKYKADSSAANALKTSTASLASQLLPSPTMTTVTSPSAASSSSLTTASMQQTSPVPSPPMTTVISPSTATSSTLTTISMQPTSPACQQGWIGNGKSCYKLFTSSKTWENAKEECEKWHAGLVKVESREENDFIKTKLLPTDRKENYWIGLSDSDNENDWKWTDGTRLDLDGYKNWRGHEPDNHNGNEDCVAIVRISTDPYHYGKWSDISCSLERKYICENP</sequence>
<keyword evidence="3" id="KW-1015">Disulfide bond</keyword>
<feature type="domain" description="C-type lectin" evidence="5">
    <location>
        <begin position="345"/>
        <end position="471"/>
    </location>
</feature>
<evidence type="ECO:0000256" key="2">
    <source>
        <dbReference type="ARBA" id="ARBA00022734"/>
    </source>
</evidence>
<dbReference type="InterPro" id="IPR033989">
    <property type="entry name" value="CD209-like_CTLD"/>
</dbReference>
<dbReference type="PROSITE" id="PS01187">
    <property type="entry name" value="EGF_CA"/>
    <property type="match status" value="1"/>
</dbReference>
<keyword evidence="1" id="KW-0245">EGF-like domain</keyword>
<organism evidence="6 7">
    <name type="scientific">Porites lobata</name>
    <dbReference type="NCBI Taxonomy" id="104759"/>
    <lineage>
        <taxon>Eukaryota</taxon>
        <taxon>Metazoa</taxon>
        <taxon>Cnidaria</taxon>
        <taxon>Anthozoa</taxon>
        <taxon>Hexacorallia</taxon>
        <taxon>Scleractinia</taxon>
        <taxon>Fungiina</taxon>
        <taxon>Poritidae</taxon>
        <taxon>Porites</taxon>
    </lineage>
</organism>
<dbReference type="PROSITE" id="PS50041">
    <property type="entry name" value="C_TYPE_LECTIN_2"/>
    <property type="match status" value="1"/>
</dbReference>
<dbReference type="Proteomes" id="UP001159405">
    <property type="component" value="Unassembled WGS sequence"/>
</dbReference>
<dbReference type="SMART" id="SM00179">
    <property type="entry name" value="EGF_CA"/>
    <property type="match status" value="1"/>
</dbReference>
<dbReference type="SUPFAM" id="SSF57184">
    <property type="entry name" value="Growth factor receptor domain"/>
    <property type="match status" value="1"/>
</dbReference>
<evidence type="ECO:0000256" key="1">
    <source>
        <dbReference type="ARBA" id="ARBA00022536"/>
    </source>
</evidence>
<reference evidence="6 7" key="1">
    <citation type="submission" date="2022-05" db="EMBL/GenBank/DDBJ databases">
        <authorList>
            <consortium name="Genoscope - CEA"/>
            <person name="William W."/>
        </authorList>
    </citation>
    <scope>NUCLEOTIDE SEQUENCE [LARGE SCALE GENOMIC DNA]</scope>
</reference>
<evidence type="ECO:0000313" key="7">
    <source>
        <dbReference type="Proteomes" id="UP001159405"/>
    </source>
</evidence>
<name>A0ABN8R434_9CNID</name>
<proteinExistence type="predicted"/>
<accession>A0ABN8R434</accession>
<dbReference type="Gene3D" id="2.10.25.10">
    <property type="entry name" value="Laminin"/>
    <property type="match status" value="1"/>
</dbReference>
<dbReference type="InterPro" id="IPR001881">
    <property type="entry name" value="EGF-like_Ca-bd_dom"/>
</dbReference>
<evidence type="ECO:0000313" key="6">
    <source>
        <dbReference type="EMBL" id="CAH3173561.1"/>
    </source>
</evidence>
<dbReference type="InterPro" id="IPR018097">
    <property type="entry name" value="EGF_Ca-bd_CS"/>
</dbReference>
<dbReference type="CDD" id="cd03590">
    <property type="entry name" value="CLECT_DC-SIGN_like"/>
    <property type="match status" value="1"/>
</dbReference>
<dbReference type="InterPro" id="IPR016187">
    <property type="entry name" value="CTDL_fold"/>
</dbReference>
<dbReference type="CDD" id="cd00054">
    <property type="entry name" value="EGF_CA"/>
    <property type="match status" value="1"/>
</dbReference>
<comment type="caution">
    <text evidence="6">The sequence shown here is derived from an EMBL/GenBank/DDBJ whole genome shotgun (WGS) entry which is preliminary data.</text>
</comment>
<evidence type="ECO:0000256" key="4">
    <source>
        <dbReference type="SAM" id="MobiDB-lite"/>
    </source>
</evidence>
<dbReference type="PANTHER" id="PTHR22803">
    <property type="entry name" value="MANNOSE, PHOSPHOLIPASE, LECTIN RECEPTOR RELATED"/>
    <property type="match status" value="1"/>
</dbReference>
<dbReference type="EMBL" id="CALNXK010000182">
    <property type="protein sequence ID" value="CAH3173561.1"/>
    <property type="molecule type" value="Genomic_DNA"/>
</dbReference>
<evidence type="ECO:0000259" key="5">
    <source>
        <dbReference type="PROSITE" id="PS50041"/>
    </source>
</evidence>
<dbReference type="SUPFAM" id="SSF56436">
    <property type="entry name" value="C-type lectin-like"/>
    <property type="match status" value="1"/>
</dbReference>
<dbReference type="Pfam" id="PF07645">
    <property type="entry name" value="EGF_CA"/>
    <property type="match status" value="1"/>
</dbReference>
<dbReference type="PROSITE" id="PS00028">
    <property type="entry name" value="ZINC_FINGER_C2H2_1"/>
    <property type="match status" value="1"/>
</dbReference>
<keyword evidence="7" id="KW-1185">Reference proteome</keyword>
<protein>
    <recommendedName>
        <fullName evidence="5">C-type lectin domain-containing protein</fullName>
    </recommendedName>
</protein>